<accession>A0A5M5SPR0</accession>
<dbReference type="AlphaFoldDB" id="A0A5M5SPR0"/>
<feature type="coiled-coil region" evidence="1">
    <location>
        <begin position="166"/>
        <end position="193"/>
    </location>
</feature>
<organism evidence="2 3">
    <name type="scientific">Bacteroides fragilis</name>
    <dbReference type="NCBI Taxonomy" id="817"/>
    <lineage>
        <taxon>Bacteria</taxon>
        <taxon>Pseudomonadati</taxon>
        <taxon>Bacteroidota</taxon>
        <taxon>Bacteroidia</taxon>
        <taxon>Bacteroidales</taxon>
        <taxon>Bacteroidaceae</taxon>
        <taxon>Bacteroides</taxon>
    </lineage>
</organism>
<protein>
    <submittedName>
        <fullName evidence="2">DUF3560 domain-containing protein</fullName>
    </submittedName>
</protein>
<feature type="coiled-coil region" evidence="1">
    <location>
        <begin position="69"/>
        <end position="120"/>
    </location>
</feature>
<dbReference type="EMBL" id="VWCJ01000001">
    <property type="protein sequence ID" value="KAA5001828.1"/>
    <property type="molecule type" value="Genomic_DNA"/>
</dbReference>
<proteinExistence type="predicted"/>
<gene>
    <name evidence="2" type="ORF">F2Z89_00535</name>
</gene>
<dbReference type="InterPro" id="IPR021944">
    <property type="entry name" value="DUF3560"/>
</dbReference>
<keyword evidence="1" id="KW-0175">Coiled coil</keyword>
<reference evidence="2 3" key="1">
    <citation type="journal article" date="2019" name="Nat. Med.">
        <title>A library of human gut bacterial isolates paired with longitudinal multiomics data enables mechanistic microbiome research.</title>
        <authorList>
            <person name="Poyet M."/>
            <person name="Groussin M."/>
            <person name="Gibbons S.M."/>
            <person name="Avila-Pacheco J."/>
            <person name="Jiang X."/>
            <person name="Kearney S.M."/>
            <person name="Perrotta A.R."/>
            <person name="Berdy B."/>
            <person name="Zhao S."/>
            <person name="Lieberman T.D."/>
            <person name="Swanson P.K."/>
            <person name="Smith M."/>
            <person name="Roesemann S."/>
            <person name="Alexander J.E."/>
            <person name="Rich S.A."/>
            <person name="Livny J."/>
            <person name="Vlamakis H."/>
            <person name="Clish C."/>
            <person name="Bullock K."/>
            <person name="Deik A."/>
            <person name="Scott J."/>
            <person name="Pierce K.A."/>
            <person name="Xavier R.J."/>
            <person name="Alm E.J."/>
        </authorList>
    </citation>
    <scope>NUCLEOTIDE SEQUENCE [LARGE SCALE GENOMIC DNA]</scope>
    <source>
        <strain evidence="2 3">BIOML-A46</strain>
    </source>
</reference>
<dbReference type="Pfam" id="PF12083">
    <property type="entry name" value="DUF3560"/>
    <property type="match status" value="1"/>
</dbReference>
<sequence>MNRKEKQEARADRYRELAGKARCQSTKVYDQSHKMVEHIPLGQPILVGHHSERSHRNLLDRSWNTIGKSVKLEEKAEYFERKSEAAENNNNIYLEDDDAVDRLQEKIDALEKSQSMMKAANKVLRSKKLNDIAKVEQLQGMGFSEEKAIELTKPTMYGYGFPSYMLTNNNARIRDAKLRLEKAKKLKETETKEYVINDVRVVENTEDNRLQLFFSGVPSEDIRDQLKYNAFRWSRYNKCWQSYLNRRQISRAKELLSTIEQS</sequence>
<dbReference type="RefSeq" id="WP_032568346.1">
    <property type="nucleotide sequence ID" value="NZ_BAABYZ010000001.1"/>
</dbReference>
<evidence type="ECO:0000256" key="1">
    <source>
        <dbReference type="SAM" id="Coils"/>
    </source>
</evidence>
<comment type="caution">
    <text evidence="2">The sequence shown here is derived from an EMBL/GenBank/DDBJ whole genome shotgun (WGS) entry which is preliminary data.</text>
</comment>
<evidence type="ECO:0000313" key="3">
    <source>
        <dbReference type="Proteomes" id="UP000460666"/>
    </source>
</evidence>
<evidence type="ECO:0000313" key="2">
    <source>
        <dbReference type="EMBL" id="KAA5001828.1"/>
    </source>
</evidence>
<dbReference type="Proteomes" id="UP000460666">
    <property type="component" value="Unassembled WGS sequence"/>
</dbReference>
<name>A0A5M5SPR0_BACFG</name>